<feature type="non-terminal residue" evidence="1">
    <location>
        <position position="117"/>
    </location>
</feature>
<reference evidence="1 2" key="1">
    <citation type="submission" date="2024-05" db="EMBL/GenBank/DDBJ databases">
        <authorList>
            <person name="Wallberg A."/>
        </authorList>
    </citation>
    <scope>NUCLEOTIDE SEQUENCE [LARGE SCALE GENOMIC DNA]</scope>
</reference>
<evidence type="ECO:0000313" key="1">
    <source>
        <dbReference type="EMBL" id="CAL4069340.1"/>
    </source>
</evidence>
<evidence type="ECO:0008006" key="3">
    <source>
        <dbReference type="Google" id="ProtNLM"/>
    </source>
</evidence>
<gene>
    <name evidence="1" type="ORF">MNOR_LOCUS7761</name>
</gene>
<sequence length="117" mass="12798">MAAGCNQEVTMSADMEMYWTPSMYDGVNDYSHDDYTCTLKLTIPATYMMFMANMELMTPSLIYETIGCKGDNLVYTASSGNAVCICGTVSGKSWSESTFFDGPKSFSFTWTSVAADG</sequence>
<organism evidence="1 2">
    <name type="scientific">Meganyctiphanes norvegica</name>
    <name type="common">Northern krill</name>
    <name type="synonym">Thysanopoda norvegica</name>
    <dbReference type="NCBI Taxonomy" id="48144"/>
    <lineage>
        <taxon>Eukaryota</taxon>
        <taxon>Metazoa</taxon>
        <taxon>Ecdysozoa</taxon>
        <taxon>Arthropoda</taxon>
        <taxon>Crustacea</taxon>
        <taxon>Multicrustacea</taxon>
        <taxon>Malacostraca</taxon>
        <taxon>Eumalacostraca</taxon>
        <taxon>Eucarida</taxon>
        <taxon>Euphausiacea</taxon>
        <taxon>Euphausiidae</taxon>
        <taxon>Meganyctiphanes</taxon>
    </lineage>
</organism>
<accession>A0AAV2Q2I6</accession>
<evidence type="ECO:0000313" key="2">
    <source>
        <dbReference type="Proteomes" id="UP001497623"/>
    </source>
</evidence>
<dbReference type="Proteomes" id="UP001497623">
    <property type="component" value="Unassembled WGS sequence"/>
</dbReference>
<comment type="caution">
    <text evidence="1">The sequence shown here is derived from an EMBL/GenBank/DDBJ whole genome shotgun (WGS) entry which is preliminary data.</text>
</comment>
<proteinExistence type="predicted"/>
<dbReference type="AlphaFoldDB" id="A0AAV2Q2I6"/>
<keyword evidence="2" id="KW-1185">Reference proteome</keyword>
<protein>
    <recommendedName>
        <fullName evidence="3">CUB domain-containing protein</fullName>
    </recommendedName>
</protein>
<name>A0AAV2Q2I6_MEGNR</name>
<dbReference type="EMBL" id="CAXKWB010003480">
    <property type="protein sequence ID" value="CAL4069340.1"/>
    <property type="molecule type" value="Genomic_DNA"/>
</dbReference>